<dbReference type="InterPro" id="IPR042229">
    <property type="entry name" value="Listeria/Bacterioides_rpt_sf"/>
</dbReference>
<evidence type="ECO:0000256" key="2">
    <source>
        <dbReference type="ARBA" id="ARBA00022512"/>
    </source>
</evidence>
<keyword evidence="5" id="KW-0572">Peptidoglycan-anchor</keyword>
<dbReference type="PROSITE" id="PS50847">
    <property type="entry name" value="GRAM_POS_ANCHORING"/>
    <property type="match status" value="1"/>
</dbReference>
<protein>
    <recommendedName>
        <fullName evidence="8">Gram-positive cocci surface proteins LPxTG domain-containing protein</fullName>
    </recommendedName>
</protein>
<evidence type="ECO:0000313" key="9">
    <source>
        <dbReference type="EMBL" id="PPL16053.1"/>
    </source>
</evidence>
<comment type="caution">
    <text evidence="9">The sequence shown here is derived from an EMBL/GenBank/DDBJ whole genome shotgun (WGS) entry which is preliminary data.</text>
</comment>
<feature type="domain" description="Gram-positive cocci surface proteins LPxTG" evidence="8">
    <location>
        <begin position="257"/>
        <end position="290"/>
    </location>
</feature>
<name>A0ABX5AT48_9MICO</name>
<keyword evidence="2" id="KW-0134">Cell wall</keyword>
<dbReference type="Gene3D" id="2.60.40.4270">
    <property type="entry name" value="Listeria-Bacteroides repeat domain"/>
    <property type="match status" value="3"/>
</dbReference>
<keyword evidence="7" id="KW-1133">Transmembrane helix</keyword>
<organism evidence="9 10">
    <name type="scientific">Microterricola pindariensis</name>
    <dbReference type="NCBI Taxonomy" id="478010"/>
    <lineage>
        <taxon>Bacteria</taxon>
        <taxon>Bacillati</taxon>
        <taxon>Actinomycetota</taxon>
        <taxon>Actinomycetes</taxon>
        <taxon>Micrococcales</taxon>
        <taxon>Microbacteriaceae</taxon>
        <taxon>Microterricola</taxon>
    </lineage>
</organism>
<dbReference type="InterPro" id="IPR013378">
    <property type="entry name" value="InlB-like_B-rpt"/>
</dbReference>
<comment type="subcellular location">
    <subcellularLocation>
        <location evidence="1">Cell envelope</location>
    </subcellularLocation>
</comment>
<keyword evidence="7" id="KW-0472">Membrane</keyword>
<gene>
    <name evidence="9" type="ORF">GY24_13220</name>
</gene>
<keyword evidence="10" id="KW-1185">Reference proteome</keyword>
<evidence type="ECO:0000256" key="6">
    <source>
        <dbReference type="SAM" id="MobiDB-lite"/>
    </source>
</evidence>
<feature type="region of interest" description="Disordered" evidence="6">
    <location>
        <begin position="218"/>
        <end position="261"/>
    </location>
</feature>
<evidence type="ECO:0000256" key="1">
    <source>
        <dbReference type="ARBA" id="ARBA00004196"/>
    </source>
</evidence>
<evidence type="ECO:0000256" key="3">
    <source>
        <dbReference type="ARBA" id="ARBA00022525"/>
    </source>
</evidence>
<dbReference type="InterPro" id="IPR019931">
    <property type="entry name" value="LPXTG_anchor"/>
</dbReference>
<dbReference type="Pfam" id="PF09479">
    <property type="entry name" value="Flg_new"/>
    <property type="match status" value="3"/>
</dbReference>
<evidence type="ECO:0000259" key="8">
    <source>
        <dbReference type="PROSITE" id="PS50847"/>
    </source>
</evidence>
<keyword evidence="4" id="KW-0732">Signal</keyword>
<reference evidence="9 10" key="1">
    <citation type="journal article" date="2008" name="Int. J. Syst. Evol. Microbiol.">
        <title>Leifsonia pindariensis sp. nov., isolated from the Pindari glacier of the Indian Himalayas, and emended description of the genus Leifsonia.</title>
        <authorList>
            <person name="Reddy G.S."/>
            <person name="Prabagaran S.R."/>
            <person name="Shivaji S."/>
        </authorList>
    </citation>
    <scope>NUCLEOTIDE SEQUENCE [LARGE SCALE GENOMIC DNA]</scope>
    <source>
        <strain evidence="9 10">PON 10</strain>
    </source>
</reference>
<accession>A0ABX5AT48</accession>
<feature type="transmembrane region" description="Helical" evidence="7">
    <location>
        <begin position="264"/>
        <end position="284"/>
    </location>
</feature>
<evidence type="ECO:0000313" key="10">
    <source>
        <dbReference type="Proteomes" id="UP000237755"/>
    </source>
</evidence>
<feature type="compositionally biased region" description="Low complexity" evidence="6">
    <location>
        <begin position="250"/>
        <end position="261"/>
    </location>
</feature>
<evidence type="ECO:0000256" key="4">
    <source>
        <dbReference type="ARBA" id="ARBA00022729"/>
    </source>
</evidence>
<keyword evidence="7" id="KW-0812">Transmembrane</keyword>
<dbReference type="EMBL" id="MPZN01000051">
    <property type="protein sequence ID" value="PPL16053.1"/>
    <property type="molecule type" value="Genomic_DNA"/>
</dbReference>
<evidence type="ECO:0000256" key="7">
    <source>
        <dbReference type="SAM" id="Phobius"/>
    </source>
</evidence>
<keyword evidence="3" id="KW-0964">Secreted</keyword>
<dbReference type="Proteomes" id="UP000237755">
    <property type="component" value="Unassembled WGS sequence"/>
</dbReference>
<sequence>MASVSADFDSTITAPTAPTRTGHTFTGWFTDAATTLLWDFDTALIAGDLTLYAGWTLTPITITISWANGDAPETLTLPYGSLLPRPADPVKAGHTFTGWFSTTLVGTLPTGAPASVRIGAGTLPTPWDFDTPLTGDIALYAGWSTNSYTVSFDPRGGSPVASAVAEFGRPIAAPNAPTRDGHSFAGWFTQGSAGTAWNFATGLSRDVTLYARWKTVEPAPAPTPTPTPPAPTPLPPTPAPPVPPRPETPAAPETSALPATGVNGVLPALGALALLLAGVGAVAARRSRRG</sequence>
<proteinExistence type="predicted"/>
<feature type="compositionally biased region" description="Pro residues" evidence="6">
    <location>
        <begin position="219"/>
        <end position="249"/>
    </location>
</feature>
<dbReference type="NCBIfam" id="TIGR02543">
    <property type="entry name" value="List_Bact_rpt"/>
    <property type="match status" value="2"/>
</dbReference>
<evidence type="ECO:0000256" key="5">
    <source>
        <dbReference type="ARBA" id="ARBA00023088"/>
    </source>
</evidence>